<dbReference type="EMBL" id="CP041969">
    <property type="protein sequence ID" value="QMV42388.1"/>
    <property type="molecule type" value="Genomic_DNA"/>
</dbReference>
<organism evidence="1 2">
    <name type="scientific">Cohnella cholangitidis</name>
    <dbReference type="NCBI Taxonomy" id="2598458"/>
    <lineage>
        <taxon>Bacteria</taxon>
        <taxon>Bacillati</taxon>
        <taxon>Bacillota</taxon>
        <taxon>Bacilli</taxon>
        <taxon>Bacillales</taxon>
        <taxon>Paenibacillaceae</taxon>
        <taxon>Cohnella</taxon>
    </lineage>
</organism>
<protein>
    <submittedName>
        <fullName evidence="1">DUF1349 domain-containing protein</fullName>
    </submittedName>
</protein>
<evidence type="ECO:0000313" key="1">
    <source>
        <dbReference type="EMBL" id="QMV42388.1"/>
    </source>
</evidence>
<keyword evidence="2" id="KW-1185">Reference proteome</keyword>
<dbReference type="InterPro" id="IPR013320">
    <property type="entry name" value="ConA-like_dom_sf"/>
</dbReference>
<dbReference type="InterPro" id="IPR009784">
    <property type="entry name" value="DUF1349"/>
</dbReference>
<dbReference type="PANTHER" id="PTHR35332:SF2">
    <property type="entry name" value="REGULATION OF ENOLASE PROTEIN 1"/>
    <property type="match status" value="1"/>
</dbReference>
<proteinExistence type="predicted"/>
<dbReference type="KEGG" id="cchl:FPL14_15170"/>
<accession>A0A7G5BZK4</accession>
<name>A0A7G5BZK4_9BACL</name>
<dbReference type="Pfam" id="PF07081">
    <property type="entry name" value="DUF1349"/>
    <property type="match status" value="1"/>
</dbReference>
<reference evidence="1 2" key="1">
    <citation type="submission" date="2019-07" db="EMBL/GenBank/DDBJ databases">
        <authorList>
            <person name="Kim J.K."/>
            <person name="Cheong H.-M."/>
            <person name="Choi Y."/>
            <person name="Hwang K.J."/>
            <person name="Lee S."/>
            <person name="Choi C."/>
        </authorList>
    </citation>
    <scope>NUCLEOTIDE SEQUENCE [LARGE SCALE GENOMIC DNA]</scope>
    <source>
        <strain evidence="1 2">KS 22</strain>
    </source>
</reference>
<dbReference type="RefSeq" id="WP_182298235.1">
    <property type="nucleotide sequence ID" value="NZ_CP041969.1"/>
</dbReference>
<dbReference type="Proteomes" id="UP000515679">
    <property type="component" value="Chromosome"/>
</dbReference>
<dbReference type="Gene3D" id="2.60.120.200">
    <property type="match status" value="1"/>
</dbReference>
<dbReference type="SUPFAM" id="SSF49899">
    <property type="entry name" value="Concanavalin A-like lectins/glucanases"/>
    <property type="match status" value="1"/>
</dbReference>
<sequence length="200" mass="22240">MNLFDNGSDKLLNPELNWINEPKSWGLDANHSLVISAPAEADFFIDPSGAAVKSSAPFLYTLVQGDFNLTTRVSVDMKQQYDSGCLMVMADDQHWAKLCYEFFENKPSILSVVTKKTSDDCISGKVDVLKPYLRIARAGNCFAFHYSLDGEQWNLVRYFGMECPAEIKVGIVAQSPIGEGCLVQFDYFELNKGNLGISEA</sequence>
<dbReference type="AlphaFoldDB" id="A0A7G5BZK4"/>
<gene>
    <name evidence="1" type="ORF">FPL14_15170</name>
</gene>
<dbReference type="PANTHER" id="PTHR35332">
    <property type="entry name" value="REGULATION OF ENOLASE PROTEIN 1"/>
    <property type="match status" value="1"/>
</dbReference>
<evidence type="ECO:0000313" key="2">
    <source>
        <dbReference type="Proteomes" id="UP000515679"/>
    </source>
</evidence>